<accession>A0ABY4WBT1</accession>
<sequence>MSYSKKKNETTDKKTKKLSGPEQVEAYFDSLEHPQKMEIEEVRNIILESNDEITEHIKWNAPSFCYQDEDRITFNLRGKEYFMLVFHCGAKVKNNEGKDPIFEDTTGLLNWVSRDRATVTFTDRNDVIAKKEKLAEVVKKWIEVTRSYESTIE</sequence>
<keyword evidence="4" id="KW-1185">Reference proteome</keyword>
<feature type="region of interest" description="Disordered" evidence="1">
    <location>
        <begin position="1"/>
        <end position="21"/>
    </location>
</feature>
<proteinExistence type="predicted"/>
<evidence type="ECO:0000256" key="1">
    <source>
        <dbReference type="SAM" id="MobiDB-lite"/>
    </source>
</evidence>
<protein>
    <submittedName>
        <fullName evidence="3">DUF1801 domain-containing protein</fullName>
    </submittedName>
</protein>
<evidence type="ECO:0000313" key="4">
    <source>
        <dbReference type="Proteomes" id="UP001056500"/>
    </source>
</evidence>
<evidence type="ECO:0000313" key="3">
    <source>
        <dbReference type="EMBL" id="USG64359.1"/>
    </source>
</evidence>
<gene>
    <name evidence="3" type="ORF">NDK47_19680</name>
</gene>
<feature type="domain" description="YdhG-like" evidence="2">
    <location>
        <begin position="36"/>
        <end position="142"/>
    </location>
</feature>
<dbReference type="EMBL" id="CP098755">
    <property type="protein sequence ID" value="USG64359.1"/>
    <property type="molecule type" value="Genomic_DNA"/>
</dbReference>
<dbReference type="Gene3D" id="3.90.1150.200">
    <property type="match status" value="1"/>
</dbReference>
<name>A0ABY4WBT1_9BACL</name>
<dbReference type="InterPro" id="IPR014922">
    <property type="entry name" value="YdhG-like"/>
</dbReference>
<dbReference type="Proteomes" id="UP001056500">
    <property type="component" value="Chromosome"/>
</dbReference>
<dbReference type="SUPFAM" id="SSF159888">
    <property type="entry name" value="YdhG-like"/>
    <property type="match status" value="1"/>
</dbReference>
<reference evidence="3" key="1">
    <citation type="submission" date="2022-06" db="EMBL/GenBank/DDBJ databases">
        <title>Genome sequencing of Brevibacillus sp. BB3-R1.</title>
        <authorList>
            <person name="Heo J."/>
            <person name="Lee D."/>
            <person name="Won M."/>
            <person name="Han B.-H."/>
            <person name="Hong S.-B."/>
            <person name="Kwon S.-W."/>
        </authorList>
    </citation>
    <scope>NUCLEOTIDE SEQUENCE</scope>
    <source>
        <strain evidence="3">BB3-R1</strain>
    </source>
</reference>
<organism evidence="3 4">
    <name type="scientific">Brevibacillus ruminantium</name>
    <dbReference type="NCBI Taxonomy" id="2950604"/>
    <lineage>
        <taxon>Bacteria</taxon>
        <taxon>Bacillati</taxon>
        <taxon>Bacillota</taxon>
        <taxon>Bacilli</taxon>
        <taxon>Bacillales</taxon>
        <taxon>Paenibacillaceae</taxon>
        <taxon>Brevibacillus</taxon>
    </lineage>
</organism>
<evidence type="ECO:0000259" key="2">
    <source>
        <dbReference type="Pfam" id="PF08818"/>
    </source>
</evidence>
<dbReference type="Pfam" id="PF08818">
    <property type="entry name" value="DUF1801"/>
    <property type="match status" value="1"/>
</dbReference>
<feature type="compositionally biased region" description="Basic and acidic residues" evidence="1">
    <location>
        <begin position="1"/>
        <end position="13"/>
    </location>
</feature>
<dbReference type="RefSeq" id="WP_251871473.1">
    <property type="nucleotide sequence ID" value="NZ_CP098755.1"/>
</dbReference>